<sequence length="283" mass="32707">MIMFLELLYTEMAPSSTKRSEVEIELVFWLLRRIVPLKPENPILPLGSSIHQSRPVASVSSYFPLRQIDGRQQLPDYKALFLQAEKRRKEAEERQKQAEDEGRREKMRREQEEERRKQAEDEGRQEKERREQAEERTRPTTFVEFLRHSHDLLSRPLSRDTISLDYRQNTPLPRGNIARHGWNIGQTAQHNCRSSTVPSTATCSCHPGEGGGPLPRLWVTSFLQRYIWRQQIEPKTQLSFGERDSLLMGAPCALGSMLIVAMEHYHGSGGDVILKGHKANCHE</sequence>
<evidence type="ECO:0000313" key="2">
    <source>
        <dbReference type="EMBL" id="CRL29603.1"/>
    </source>
</evidence>
<feature type="region of interest" description="Disordered" evidence="1">
    <location>
        <begin position="91"/>
        <end position="139"/>
    </location>
</feature>
<dbReference type="Proteomes" id="UP000053732">
    <property type="component" value="Unassembled WGS sequence"/>
</dbReference>
<accession>A0A0G4PTW5</accession>
<name>A0A0G4PTW5_PENC3</name>
<keyword evidence="3" id="KW-1185">Reference proteome</keyword>
<protein>
    <submittedName>
        <fullName evidence="2">Str. FM013</fullName>
    </submittedName>
</protein>
<dbReference type="AlphaFoldDB" id="A0A0G4PTW5"/>
<reference evidence="2 3" key="1">
    <citation type="journal article" date="2014" name="Nat. Commun.">
        <title>Multiple recent horizontal transfers of a large genomic region in cheese making fungi.</title>
        <authorList>
            <person name="Cheeseman K."/>
            <person name="Ropars J."/>
            <person name="Renault P."/>
            <person name="Dupont J."/>
            <person name="Gouzy J."/>
            <person name="Branca A."/>
            <person name="Abraham A.L."/>
            <person name="Ceppi M."/>
            <person name="Conseiller E."/>
            <person name="Debuchy R."/>
            <person name="Malagnac F."/>
            <person name="Goarin A."/>
            <person name="Silar P."/>
            <person name="Lacoste S."/>
            <person name="Sallet E."/>
            <person name="Bensimon A."/>
            <person name="Giraud T."/>
            <person name="Brygoo Y."/>
        </authorList>
    </citation>
    <scope>NUCLEOTIDE SEQUENCE [LARGE SCALE GENOMIC DNA]</scope>
    <source>
        <strain evidence="3">FM 013</strain>
    </source>
</reference>
<dbReference type="EMBL" id="HG793171">
    <property type="protein sequence ID" value="CRL29603.1"/>
    <property type="molecule type" value="Genomic_DNA"/>
</dbReference>
<gene>
    <name evidence="2" type="ORF">PCAMFM013_S038g000006</name>
</gene>
<evidence type="ECO:0000256" key="1">
    <source>
        <dbReference type="SAM" id="MobiDB-lite"/>
    </source>
</evidence>
<organism evidence="2 3">
    <name type="scientific">Penicillium camemberti (strain FM 013)</name>
    <dbReference type="NCBI Taxonomy" id="1429867"/>
    <lineage>
        <taxon>Eukaryota</taxon>
        <taxon>Fungi</taxon>
        <taxon>Dikarya</taxon>
        <taxon>Ascomycota</taxon>
        <taxon>Pezizomycotina</taxon>
        <taxon>Eurotiomycetes</taxon>
        <taxon>Eurotiomycetidae</taxon>
        <taxon>Eurotiales</taxon>
        <taxon>Aspergillaceae</taxon>
        <taxon>Penicillium</taxon>
    </lineage>
</organism>
<proteinExistence type="predicted"/>
<dbReference type="STRING" id="1429867.A0A0G4PTW5"/>
<feature type="compositionally biased region" description="Basic and acidic residues" evidence="1">
    <location>
        <begin position="91"/>
        <end position="138"/>
    </location>
</feature>
<evidence type="ECO:0000313" key="3">
    <source>
        <dbReference type="Proteomes" id="UP000053732"/>
    </source>
</evidence>